<organism evidence="3 4">
    <name type="scientific">Caerostris darwini</name>
    <dbReference type="NCBI Taxonomy" id="1538125"/>
    <lineage>
        <taxon>Eukaryota</taxon>
        <taxon>Metazoa</taxon>
        <taxon>Ecdysozoa</taxon>
        <taxon>Arthropoda</taxon>
        <taxon>Chelicerata</taxon>
        <taxon>Arachnida</taxon>
        <taxon>Araneae</taxon>
        <taxon>Araneomorphae</taxon>
        <taxon>Entelegynae</taxon>
        <taxon>Araneoidea</taxon>
        <taxon>Araneidae</taxon>
        <taxon>Caerostris</taxon>
    </lineage>
</organism>
<dbReference type="Proteomes" id="UP001054837">
    <property type="component" value="Unassembled WGS sequence"/>
</dbReference>
<keyword evidence="1" id="KW-0539">Nucleus</keyword>
<name>A0AAV4MLC0_9ARAC</name>
<evidence type="ECO:0000313" key="3">
    <source>
        <dbReference type="EMBL" id="GIX73201.1"/>
    </source>
</evidence>
<protein>
    <submittedName>
        <fullName evidence="3">Leucine-rich repeat protein 1</fullName>
    </submittedName>
</protein>
<feature type="domain" description="PIF1/LRR1 pleckstrin homology" evidence="2">
    <location>
        <begin position="41"/>
        <end position="105"/>
    </location>
</feature>
<evidence type="ECO:0000259" key="2">
    <source>
        <dbReference type="Pfam" id="PF25344"/>
    </source>
</evidence>
<dbReference type="Pfam" id="PF25344">
    <property type="entry name" value="PH_LRR1"/>
    <property type="match status" value="1"/>
</dbReference>
<sequence length="327" mass="36647">MEIQGRIEISIGWNYSNFSTGNKINSTNETAAFNAAFCCVKKNQKLFLFIKSDSKGTLYKISDNVQRVRTGLVKDGKLTLRFKKPRHDVMISQASPHKLKVFLLVTGLPGVLRGSRPNTLHVLFFNILTIEQKVLEVSNLQVLNLTCNNIQEIPVAFAALKLKHLDLTYNELVEFPKQLVVGVLGQTLEYLDLSYNNVLPYGLHQMRLEALDIFPNFFNTVVYHSGVSLLSEPSLMGMAASILLENDLLPYSENVNTKVMDFIADHGLCICGKRSFQNVSTAHLLMRATQLAATVDFKTGVGPYRVLVEIYFCSYKCSKIVAAKLNM</sequence>
<dbReference type="InterPro" id="IPR001611">
    <property type="entry name" value="Leu-rich_rpt"/>
</dbReference>
<accession>A0AAV4MLC0</accession>
<dbReference type="Gene3D" id="3.80.10.10">
    <property type="entry name" value="Ribonuclease Inhibitor"/>
    <property type="match status" value="1"/>
</dbReference>
<evidence type="ECO:0000313" key="4">
    <source>
        <dbReference type="Proteomes" id="UP001054837"/>
    </source>
</evidence>
<dbReference type="InterPro" id="IPR032675">
    <property type="entry name" value="LRR_dom_sf"/>
</dbReference>
<reference evidence="3 4" key="1">
    <citation type="submission" date="2021-06" db="EMBL/GenBank/DDBJ databases">
        <title>Caerostris darwini draft genome.</title>
        <authorList>
            <person name="Kono N."/>
            <person name="Arakawa K."/>
        </authorList>
    </citation>
    <scope>NUCLEOTIDE SEQUENCE [LARGE SCALE GENOMIC DNA]</scope>
</reference>
<dbReference type="InterPro" id="IPR057437">
    <property type="entry name" value="PIF1/LRR1_PH"/>
</dbReference>
<evidence type="ECO:0000256" key="1">
    <source>
        <dbReference type="ARBA" id="ARBA00023242"/>
    </source>
</evidence>
<dbReference type="SUPFAM" id="SSF52058">
    <property type="entry name" value="L domain-like"/>
    <property type="match status" value="1"/>
</dbReference>
<gene>
    <name evidence="3" type="primary">X975_05161</name>
    <name evidence="3" type="ORF">CDAR_415341</name>
</gene>
<dbReference type="PROSITE" id="PS51450">
    <property type="entry name" value="LRR"/>
    <property type="match status" value="1"/>
</dbReference>
<comment type="caution">
    <text evidence="3">The sequence shown here is derived from an EMBL/GenBank/DDBJ whole genome shotgun (WGS) entry which is preliminary data.</text>
</comment>
<keyword evidence="4" id="KW-1185">Reference proteome</keyword>
<proteinExistence type="predicted"/>
<dbReference type="Pfam" id="PF13855">
    <property type="entry name" value="LRR_8"/>
    <property type="match status" value="1"/>
</dbReference>
<dbReference type="AlphaFoldDB" id="A0AAV4MLC0"/>
<dbReference type="EMBL" id="BPLQ01000593">
    <property type="protein sequence ID" value="GIX73201.1"/>
    <property type="molecule type" value="Genomic_DNA"/>
</dbReference>
<dbReference type="Pfam" id="PF13516">
    <property type="entry name" value="LRR_6"/>
    <property type="match status" value="1"/>
</dbReference>